<dbReference type="Proteomes" id="UP001467690">
    <property type="component" value="Unassembled WGS sequence"/>
</dbReference>
<dbReference type="EMBL" id="JBELOE010000089">
    <property type="protein sequence ID" value="MER2491165.1"/>
    <property type="molecule type" value="Genomic_DNA"/>
</dbReference>
<protein>
    <submittedName>
        <fullName evidence="1">Uncharacterized protein</fullName>
    </submittedName>
</protein>
<accession>A0ABV1REH8</accession>
<reference evidence="1 2" key="1">
    <citation type="submission" date="2024-06" db="EMBL/GenBank/DDBJ databases">
        <authorList>
            <person name="Chen R.Y."/>
        </authorList>
    </citation>
    <scope>NUCLEOTIDE SEQUENCE [LARGE SCALE GENOMIC DNA]</scope>
    <source>
        <strain evidence="1 2">D2</strain>
    </source>
</reference>
<sequence>RIIEQVNGCLSRANCHLQIIDDTSGSGGALLASQFALRDSLNNYSAQEARQSGKIYVTGHRVGKVGPYHTAIEYDDGTGAQWISAGPESMSLEGFEKLVGGVGNAVNGVRPTDAPALNITLGVITPPKGMTAGEYFNVLTTAAGNYTNHVDYDMFPAISNSYNSNSYVAGLLSATGGTSSVDMSGFVGGGKPFPKQHFGY</sequence>
<proteinExistence type="predicted"/>
<name>A0ABV1REH8_9ALTE</name>
<gene>
    <name evidence="1" type="ORF">ABS311_04640</name>
</gene>
<dbReference type="RefSeq" id="WP_350400852.1">
    <property type="nucleotide sequence ID" value="NZ_JBELOE010000089.1"/>
</dbReference>
<feature type="non-terminal residue" evidence="1">
    <location>
        <position position="1"/>
    </location>
</feature>
<comment type="caution">
    <text evidence="1">The sequence shown here is derived from an EMBL/GenBank/DDBJ whole genome shotgun (WGS) entry which is preliminary data.</text>
</comment>
<evidence type="ECO:0000313" key="2">
    <source>
        <dbReference type="Proteomes" id="UP001467690"/>
    </source>
</evidence>
<organism evidence="1 2">
    <name type="scientific">Catenovulum sediminis</name>
    <dbReference type="NCBI Taxonomy" id="1740262"/>
    <lineage>
        <taxon>Bacteria</taxon>
        <taxon>Pseudomonadati</taxon>
        <taxon>Pseudomonadota</taxon>
        <taxon>Gammaproteobacteria</taxon>
        <taxon>Alteromonadales</taxon>
        <taxon>Alteromonadaceae</taxon>
        <taxon>Catenovulum</taxon>
    </lineage>
</organism>
<evidence type="ECO:0000313" key="1">
    <source>
        <dbReference type="EMBL" id="MER2491165.1"/>
    </source>
</evidence>
<keyword evidence="2" id="KW-1185">Reference proteome</keyword>